<feature type="compositionally biased region" description="Polar residues" evidence="1">
    <location>
        <begin position="315"/>
        <end position="331"/>
    </location>
</feature>
<protein>
    <submittedName>
        <fullName evidence="3">Choice-of-anchor G family protein</fullName>
    </submittedName>
</protein>
<reference evidence="2 4" key="1">
    <citation type="submission" date="2017-11" db="EMBL/GenBank/DDBJ databases">
        <title>The genome of Rhizophagus clarus HR1 reveals common genetic basis of auxotrophy among arbuscular mycorrhizal fungi.</title>
        <authorList>
            <person name="Kobayashi Y."/>
        </authorList>
    </citation>
    <scope>NUCLEOTIDE SEQUENCE [LARGE SCALE GENOMIC DNA]</scope>
    <source>
        <strain evidence="2 4">HR1</strain>
    </source>
</reference>
<dbReference type="OrthoDB" id="2382382at2759"/>
<reference evidence="3" key="2">
    <citation type="submission" date="2019-10" db="EMBL/GenBank/DDBJ databases">
        <title>Conservation and host-specific expression of non-tandemly repeated heterogenous ribosome RNA gene in arbuscular mycorrhizal fungi.</title>
        <authorList>
            <person name="Maeda T."/>
            <person name="Kobayashi Y."/>
            <person name="Nakagawa T."/>
            <person name="Ezawa T."/>
            <person name="Yamaguchi K."/>
            <person name="Bino T."/>
            <person name="Nishimoto Y."/>
            <person name="Shigenobu S."/>
            <person name="Kawaguchi M."/>
        </authorList>
    </citation>
    <scope>NUCLEOTIDE SEQUENCE</scope>
    <source>
        <strain evidence="3">HR1</strain>
    </source>
</reference>
<evidence type="ECO:0000256" key="1">
    <source>
        <dbReference type="SAM" id="MobiDB-lite"/>
    </source>
</evidence>
<accession>A0A2Z6QVI7</accession>
<evidence type="ECO:0000313" key="3">
    <source>
        <dbReference type="EMBL" id="GES79604.1"/>
    </source>
</evidence>
<proteinExistence type="predicted"/>
<dbReference type="Proteomes" id="UP000247702">
    <property type="component" value="Unassembled WGS sequence"/>
</dbReference>
<feature type="compositionally biased region" description="Low complexity" evidence="1">
    <location>
        <begin position="204"/>
        <end position="215"/>
    </location>
</feature>
<dbReference type="AlphaFoldDB" id="A0A2Z6QVI7"/>
<evidence type="ECO:0000313" key="2">
    <source>
        <dbReference type="EMBL" id="GBB93635.1"/>
    </source>
</evidence>
<dbReference type="EMBL" id="BEXD01001336">
    <property type="protein sequence ID" value="GBB93635.1"/>
    <property type="molecule type" value="Genomic_DNA"/>
</dbReference>
<gene>
    <name evidence="3" type="ORF">RCL2_000690400</name>
    <name evidence="2" type="ORF">RclHR1_02200016</name>
</gene>
<feature type="region of interest" description="Disordered" evidence="1">
    <location>
        <begin position="197"/>
        <end position="216"/>
    </location>
</feature>
<comment type="caution">
    <text evidence="2">The sequence shown here is derived from an EMBL/GenBank/DDBJ whole genome shotgun (WGS) entry which is preliminary data.</text>
</comment>
<feature type="compositionally biased region" description="Low complexity" evidence="1">
    <location>
        <begin position="345"/>
        <end position="364"/>
    </location>
</feature>
<feature type="compositionally biased region" description="Polar residues" evidence="1">
    <location>
        <begin position="493"/>
        <end position="522"/>
    </location>
</feature>
<evidence type="ECO:0000313" key="4">
    <source>
        <dbReference type="Proteomes" id="UP000247702"/>
    </source>
</evidence>
<feature type="region of interest" description="Disordered" evidence="1">
    <location>
        <begin position="472"/>
        <end position="523"/>
    </location>
</feature>
<feature type="region of interest" description="Disordered" evidence="1">
    <location>
        <begin position="140"/>
        <end position="163"/>
    </location>
</feature>
<dbReference type="STRING" id="94130.A0A2Z6QVI7"/>
<keyword evidence="4" id="KW-1185">Reference proteome</keyword>
<dbReference type="EMBL" id="BLAL01000044">
    <property type="protein sequence ID" value="GES79604.1"/>
    <property type="molecule type" value="Genomic_DNA"/>
</dbReference>
<dbReference type="Proteomes" id="UP000615446">
    <property type="component" value="Unassembled WGS sequence"/>
</dbReference>
<sequence length="674" mass="76578">MLRFIASYITSNIKLNTHEEIPQENVFNFAAAKNLDLFTTETEHSSDEDEQPEELDISSLRERKLKELTEKVLLRKIYRQMVMNRHAHDHLPLSQIQEKLDEEDLPLKVLQDKLKQKENSSIYTTIRENINFLLYSKPPKSKKSRPTTVITETDDNDIDDDIVPSTPKDLRDYDVWDDAIIGHLMNLVDTIGVETTQDDNSGGTVKETTSKVPKVPKVPKVDNDLINKVVNEVLNEVRKEESKNNFSGVKNSTFSKGTTNVTIKKEETIVVESSVKNTEKNTAKNTEKSTVKNTEKNTAKNTEKSTVKNTEKNTVKNTGKNTVKNTGKNTMKNTEKNTIRNLEINTTKNTGKNTVKNTGKNSVKSTENNASTNIENNVATNNVATNAKNNVTTNIFATNIENNIDDNVVMNVGNVIAKNTENDSKNVEIDIMDNIQEEGTNLESIKIAEDIINFGETINVAESLLRSDDLMNDNESLSSRKNVKRKSRRSIFSLGQPSSSNNKNPVQTPNSLKRNVSQLSRKSSIHSKKSYEIDISRRSSISSKFSFNATTDIIIEEQNEDGVNNNKFFKKNSRKSIHFLKNIWKNDHNLPLANNEECFLSSREIREKYYQQIDRVVPDQQRKVYPRTIGTAGDRSDPDYSNFYLSMPNGKWMVRTRTASRKITGTQYVDKEFI</sequence>
<feature type="region of interest" description="Disordered" evidence="1">
    <location>
        <begin position="277"/>
        <end position="331"/>
    </location>
</feature>
<name>A0A2Z6QVI7_9GLOM</name>
<organism evidence="2 4">
    <name type="scientific">Rhizophagus clarus</name>
    <dbReference type="NCBI Taxonomy" id="94130"/>
    <lineage>
        <taxon>Eukaryota</taxon>
        <taxon>Fungi</taxon>
        <taxon>Fungi incertae sedis</taxon>
        <taxon>Mucoromycota</taxon>
        <taxon>Glomeromycotina</taxon>
        <taxon>Glomeromycetes</taxon>
        <taxon>Glomerales</taxon>
        <taxon>Glomeraceae</taxon>
        <taxon>Rhizophagus</taxon>
    </lineage>
</organism>
<feature type="compositionally biased region" description="Basic and acidic residues" evidence="1">
    <location>
        <begin position="277"/>
        <end position="314"/>
    </location>
</feature>
<feature type="region of interest" description="Disordered" evidence="1">
    <location>
        <begin position="344"/>
        <end position="368"/>
    </location>
</feature>
<feature type="compositionally biased region" description="Acidic residues" evidence="1">
    <location>
        <begin position="152"/>
        <end position="162"/>
    </location>
</feature>